<dbReference type="EMBL" id="SJPU01000001">
    <property type="protein sequence ID" value="TWU19322.1"/>
    <property type="molecule type" value="Genomic_DNA"/>
</dbReference>
<comment type="caution">
    <text evidence="2">The sequence shown here is derived from an EMBL/GenBank/DDBJ whole genome shotgun (WGS) entry which is preliminary data.</text>
</comment>
<dbReference type="InterPro" id="IPR011047">
    <property type="entry name" value="Quinoprotein_ADH-like_sf"/>
</dbReference>
<organism evidence="2 3">
    <name type="scientific">Allorhodopirellula heiligendammensis</name>
    <dbReference type="NCBI Taxonomy" id="2714739"/>
    <lineage>
        <taxon>Bacteria</taxon>
        <taxon>Pseudomonadati</taxon>
        <taxon>Planctomycetota</taxon>
        <taxon>Planctomycetia</taxon>
        <taxon>Pirellulales</taxon>
        <taxon>Pirellulaceae</taxon>
        <taxon>Allorhodopirellula</taxon>
    </lineage>
</organism>
<dbReference type="SMART" id="SM00564">
    <property type="entry name" value="PQQ"/>
    <property type="match status" value="4"/>
</dbReference>
<dbReference type="AlphaFoldDB" id="A0A5C6C5H9"/>
<accession>A0A5C6C5H9</accession>
<dbReference type="Gene3D" id="2.130.10.10">
    <property type="entry name" value="YVTN repeat-like/Quinoprotein amine dehydrogenase"/>
    <property type="match status" value="2"/>
</dbReference>
<dbReference type="PANTHER" id="PTHR34512">
    <property type="entry name" value="CELL SURFACE PROTEIN"/>
    <property type="match status" value="1"/>
</dbReference>
<dbReference type="SUPFAM" id="SSF50998">
    <property type="entry name" value="Quinoprotein alcohol dehydrogenase-like"/>
    <property type="match status" value="1"/>
</dbReference>
<dbReference type="Pfam" id="PF13360">
    <property type="entry name" value="PQQ_2"/>
    <property type="match status" value="1"/>
</dbReference>
<keyword evidence="3" id="KW-1185">Reference proteome</keyword>
<reference evidence="2 3" key="1">
    <citation type="journal article" date="2020" name="Antonie Van Leeuwenhoek">
        <title>Rhodopirellula heiligendammensis sp. nov., Rhodopirellula pilleata sp. nov., and Rhodopirellula solitaria sp. nov. isolated from natural or artificial marine surfaces in Northern Germany and California, USA, and emended description of the genus Rhodopirellula.</title>
        <authorList>
            <person name="Kallscheuer N."/>
            <person name="Wiegand S."/>
            <person name="Jogler M."/>
            <person name="Boedeker C."/>
            <person name="Peeters S.H."/>
            <person name="Rast P."/>
            <person name="Heuer A."/>
            <person name="Jetten M.S.M."/>
            <person name="Rohde M."/>
            <person name="Jogler C."/>
        </authorList>
    </citation>
    <scope>NUCLEOTIDE SEQUENCE [LARGE SCALE GENOMIC DNA]</scope>
    <source>
        <strain evidence="2 3">Poly21</strain>
    </source>
</reference>
<protein>
    <submittedName>
        <fullName evidence="2">Outer membrane biogenesis protein BamB</fullName>
    </submittedName>
</protein>
<evidence type="ECO:0000313" key="2">
    <source>
        <dbReference type="EMBL" id="TWU19322.1"/>
    </source>
</evidence>
<gene>
    <name evidence="2" type="ORF">Poly21_14940</name>
</gene>
<dbReference type="PANTHER" id="PTHR34512:SF30">
    <property type="entry name" value="OUTER MEMBRANE PROTEIN ASSEMBLY FACTOR BAMB"/>
    <property type="match status" value="1"/>
</dbReference>
<name>A0A5C6C5H9_9BACT</name>
<proteinExistence type="predicted"/>
<evidence type="ECO:0000259" key="1">
    <source>
        <dbReference type="Pfam" id="PF13360"/>
    </source>
</evidence>
<sequence length="507" mass="55660">MGRERPAGDARPRSGVLGTCFRPYRDSGSYLGSAKLPAIPCENITDSRPVPDRLSATAFPSSIAMTRFLHARPLTLLTIVSCCWLSLATEGLAEDWPQWRGTHRDGVVAMDVPLIETLPSGQLPLSWSVPLGAGYSGPTVVADRVYVMDRQSDDARDSRERVLCFDAATGEVVWTHEYQAPYTIQYTAGPRAAVTVHDGRAISVGAMGHLHCLDAATGEVLWKHDLENEYDAKLPIWGIAGAPLVYDDLVIQIASGSDGACVLAFDLETGQERWRALDDPAGYSAPIVIRQGDQDVVVCWTGASITGLDPQSGDVFWRVAMPSRNMPIGVPTPISDGEHLFVTSFYDGSMMIGLDPAKPSATKLWHRVGVDEKNTDALQSIISTPLFKGDHIYGVDSYGELRCLKKSNGDRVWEDLTAVPRNRWGTIHIMKYGDDEIMLNDQGDLIFATLSPAGYAEHSRTHLLDPTRRQLPRRNGVTWSHPAIADGYIYARSDDELVRGSLRKSDR</sequence>
<dbReference type="InterPro" id="IPR018391">
    <property type="entry name" value="PQQ_b-propeller_rpt"/>
</dbReference>
<feature type="domain" description="Pyrrolo-quinoline quinone repeat" evidence="1">
    <location>
        <begin position="159"/>
        <end position="414"/>
    </location>
</feature>
<dbReference type="InterPro" id="IPR002372">
    <property type="entry name" value="PQQ_rpt_dom"/>
</dbReference>
<dbReference type="Proteomes" id="UP000319908">
    <property type="component" value="Unassembled WGS sequence"/>
</dbReference>
<dbReference type="InterPro" id="IPR015943">
    <property type="entry name" value="WD40/YVTN_repeat-like_dom_sf"/>
</dbReference>
<evidence type="ECO:0000313" key="3">
    <source>
        <dbReference type="Proteomes" id="UP000319908"/>
    </source>
</evidence>